<sequence>MSTTNTQSLQERYAPHNACFGCGPANEKGLRIRSMAEGDLVVAEWTPSEHHQAFPGVLNGGIIGSLLDCHCNWTAAYHLMKQAGADSPPCTVTADYSIQLKRPTPMGLVRLEAKPVELKEDRAVIEGTLTANGKVTATCRGTFVAVKPGHPAYHRW</sequence>
<dbReference type="AlphaFoldDB" id="A0A085WAP4"/>
<gene>
    <name evidence="2" type="ORF">DB31_1775</name>
</gene>
<comment type="caution">
    <text evidence="2">The sequence shown here is derived from an EMBL/GenBank/DDBJ whole genome shotgun (WGS) entry which is preliminary data.</text>
</comment>
<dbReference type="InterPro" id="IPR029069">
    <property type="entry name" value="HotDog_dom_sf"/>
</dbReference>
<proteinExistence type="predicted"/>
<dbReference type="EMBL" id="JMCB01000013">
    <property type="protein sequence ID" value="KFE64757.1"/>
    <property type="molecule type" value="Genomic_DNA"/>
</dbReference>
<accession>A0A085WAP4</accession>
<organism evidence="2 3">
    <name type="scientific">Hyalangium minutum</name>
    <dbReference type="NCBI Taxonomy" id="394096"/>
    <lineage>
        <taxon>Bacteria</taxon>
        <taxon>Pseudomonadati</taxon>
        <taxon>Myxococcota</taxon>
        <taxon>Myxococcia</taxon>
        <taxon>Myxococcales</taxon>
        <taxon>Cystobacterineae</taxon>
        <taxon>Archangiaceae</taxon>
        <taxon>Hyalangium</taxon>
    </lineage>
</organism>
<evidence type="ECO:0000259" key="1">
    <source>
        <dbReference type="Pfam" id="PF03061"/>
    </source>
</evidence>
<name>A0A085WAP4_9BACT</name>
<evidence type="ECO:0000313" key="2">
    <source>
        <dbReference type="EMBL" id="KFE64757.1"/>
    </source>
</evidence>
<dbReference type="PATRIC" id="fig|394096.3.peg.6111"/>
<dbReference type="STRING" id="394096.DB31_1775"/>
<dbReference type="InterPro" id="IPR006683">
    <property type="entry name" value="Thioestr_dom"/>
</dbReference>
<reference evidence="2 3" key="1">
    <citation type="submission" date="2014-04" db="EMBL/GenBank/DDBJ databases">
        <title>Genome assembly of Hyalangium minutum DSM 14724.</title>
        <authorList>
            <person name="Sharma G."/>
            <person name="Subramanian S."/>
        </authorList>
    </citation>
    <scope>NUCLEOTIDE SEQUENCE [LARGE SCALE GENOMIC DNA]</scope>
    <source>
        <strain evidence="2 3">DSM 14724</strain>
    </source>
</reference>
<dbReference type="OrthoDB" id="5505920at2"/>
<dbReference type="GO" id="GO:0016790">
    <property type="term" value="F:thiolester hydrolase activity"/>
    <property type="evidence" value="ECO:0007669"/>
    <property type="project" value="UniProtKB-ARBA"/>
</dbReference>
<protein>
    <submittedName>
        <fullName evidence="2">Thioesterase family protein</fullName>
    </submittedName>
</protein>
<dbReference type="RefSeq" id="WP_044193707.1">
    <property type="nucleotide sequence ID" value="NZ_JMCB01000013.1"/>
</dbReference>
<dbReference type="Gene3D" id="3.10.129.10">
    <property type="entry name" value="Hotdog Thioesterase"/>
    <property type="match status" value="1"/>
</dbReference>
<dbReference type="Pfam" id="PF03061">
    <property type="entry name" value="4HBT"/>
    <property type="match status" value="1"/>
</dbReference>
<dbReference type="Proteomes" id="UP000028725">
    <property type="component" value="Unassembled WGS sequence"/>
</dbReference>
<dbReference type="SUPFAM" id="SSF54637">
    <property type="entry name" value="Thioesterase/thiol ester dehydrase-isomerase"/>
    <property type="match status" value="1"/>
</dbReference>
<keyword evidence="3" id="KW-1185">Reference proteome</keyword>
<dbReference type="CDD" id="cd03443">
    <property type="entry name" value="PaaI_thioesterase"/>
    <property type="match status" value="1"/>
</dbReference>
<feature type="domain" description="Thioesterase" evidence="1">
    <location>
        <begin position="56"/>
        <end position="133"/>
    </location>
</feature>
<evidence type="ECO:0000313" key="3">
    <source>
        <dbReference type="Proteomes" id="UP000028725"/>
    </source>
</evidence>